<dbReference type="InterPro" id="IPR027417">
    <property type="entry name" value="P-loop_NTPase"/>
</dbReference>
<dbReference type="InterPro" id="IPR045058">
    <property type="entry name" value="GIMA/IAN/Toc"/>
</dbReference>
<evidence type="ECO:0000256" key="12">
    <source>
        <dbReference type="ARBA" id="ARBA00022989"/>
    </source>
</evidence>
<dbReference type="OrthoDB" id="745551at2759"/>
<evidence type="ECO:0000256" key="6">
    <source>
        <dbReference type="ARBA" id="ARBA00022723"/>
    </source>
</evidence>
<evidence type="ECO:0000256" key="9">
    <source>
        <dbReference type="ARBA" id="ARBA00022805"/>
    </source>
</evidence>
<keyword evidence="3" id="KW-0150">Chloroplast</keyword>
<dbReference type="Proteomes" id="UP000636800">
    <property type="component" value="Chromosome 10"/>
</dbReference>
<keyword evidence="8" id="KW-0378">Hydrolase</keyword>
<dbReference type="FunFam" id="3.40.50.300:FF:000413">
    <property type="entry name" value="Translocase of chloroplast 120, chloroplastic"/>
    <property type="match status" value="1"/>
</dbReference>
<dbReference type="GO" id="GO:0005525">
    <property type="term" value="F:GTP binding"/>
    <property type="evidence" value="ECO:0007669"/>
    <property type="project" value="UniProtKB-KW"/>
</dbReference>
<evidence type="ECO:0000313" key="20">
    <source>
        <dbReference type="Proteomes" id="UP000636800"/>
    </source>
</evidence>
<evidence type="ECO:0000256" key="8">
    <source>
        <dbReference type="ARBA" id="ARBA00022801"/>
    </source>
</evidence>
<dbReference type="GO" id="GO:0009707">
    <property type="term" value="C:chloroplast outer membrane"/>
    <property type="evidence" value="ECO:0007669"/>
    <property type="project" value="UniProtKB-SubCell"/>
</dbReference>
<dbReference type="PROSITE" id="PS51720">
    <property type="entry name" value="G_AIG1"/>
    <property type="match status" value="1"/>
</dbReference>
<keyword evidence="14" id="KW-0472">Membrane</keyword>
<dbReference type="PANTHER" id="PTHR10903:SF68">
    <property type="entry name" value="TRANSLOCASE OF CHLOROPLAST 90, CHLOROPLASTIC"/>
    <property type="match status" value="1"/>
</dbReference>
<dbReference type="SUPFAM" id="SSF52540">
    <property type="entry name" value="P-loop containing nucleoside triphosphate hydrolases"/>
    <property type="match status" value="1"/>
</dbReference>
<keyword evidence="12" id="KW-1133">Transmembrane helix</keyword>
<evidence type="ECO:0000256" key="7">
    <source>
        <dbReference type="ARBA" id="ARBA00022741"/>
    </source>
</evidence>
<keyword evidence="2" id="KW-0813">Transport</keyword>
<comment type="subcellular location">
    <subcellularLocation>
        <location evidence="15">Plastid</location>
        <location evidence="15">Chloroplast outer membrane</location>
        <topology evidence="15">Single-pass membrane protein</topology>
    </subcellularLocation>
</comment>
<keyword evidence="11" id="KW-0653">Protein transport</keyword>
<dbReference type="PANTHER" id="PTHR10903">
    <property type="entry name" value="GTPASE, IMAP FAMILY MEMBER-RELATED"/>
    <property type="match status" value="1"/>
</dbReference>
<evidence type="ECO:0000256" key="13">
    <source>
        <dbReference type="ARBA" id="ARBA00023134"/>
    </source>
</evidence>
<comment type="cofactor">
    <cofactor evidence="1">
        <name>Mg(2+)</name>
        <dbReference type="ChEBI" id="CHEBI:18420"/>
    </cofactor>
</comment>
<dbReference type="InterPro" id="IPR006703">
    <property type="entry name" value="G_AIG1"/>
</dbReference>
<name>A0A835Q0L6_VANPL</name>
<dbReference type="GO" id="GO:0046872">
    <property type="term" value="F:metal ion binding"/>
    <property type="evidence" value="ECO:0007669"/>
    <property type="project" value="UniProtKB-KW"/>
</dbReference>
<evidence type="ECO:0000256" key="16">
    <source>
        <dbReference type="ARBA" id="ARBA00023775"/>
    </source>
</evidence>
<organism evidence="19 20">
    <name type="scientific">Vanilla planifolia</name>
    <name type="common">Vanilla</name>
    <dbReference type="NCBI Taxonomy" id="51239"/>
    <lineage>
        <taxon>Eukaryota</taxon>
        <taxon>Viridiplantae</taxon>
        <taxon>Streptophyta</taxon>
        <taxon>Embryophyta</taxon>
        <taxon>Tracheophyta</taxon>
        <taxon>Spermatophyta</taxon>
        <taxon>Magnoliopsida</taxon>
        <taxon>Liliopsida</taxon>
        <taxon>Asparagales</taxon>
        <taxon>Orchidaceae</taxon>
        <taxon>Vanilloideae</taxon>
        <taxon>Vanilleae</taxon>
        <taxon>Vanilla</taxon>
    </lineage>
</organism>
<evidence type="ECO:0000256" key="1">
    <source>
        <dbReference type="ARBA" id="ARBA00001946"/>
    </source>
</evidence>
<keyword evidence="4" id="KW-0934">Plastid</keyword>
<feature type="compositionally biased region" description="Basic and acidic residues" evidence="17">
    <location>
        <begin position="67"/>
        <end position="80"/>
    </location>
</feature>
<proteinExistence type="inferred from homology"/>
<evidence type="ECO:0000256" key="5">
    <source>
        <dbReference type="ARBA" id="ARBA00022692"/>
    </source>
</evidence>
<dbReference type="EMBL" id="JADCNL010000010">
    <property type="protein sequence ID" value="KAG0464016.1"/>
    <property type="molecule type" value="Genomic_DNA"/>
</dbReference>
<reference evidence="19 20" key="1">
    <citation type="journal article" date="2020" name="Nat. Food">
        <title>A phased Vanilla planifolia genome enables genetic improvement of flavour and production.</title>
        <authorList>
            <person name="Hasing T."/>
            <person name="Tang H."/>
            <person name="Brym M."/>
            <person name="Khazi F."/>
            <person name="Huang T."/>
            <person name="Chambers A.H."/>
        </authorList>
    </citation>
    <scope>NUCLEOTIDE SEQUENCE [LARGE SCALE GENOMIC DNA]</scope>
    <source>
        <tissue evidence="19">Leaf</tissue>
    </source>
</reference>
<keyword evidence="20" id="KW-1185">Reference proteome</keyword>
<evidence type="ECO:0000256" key="4">
    <source>
        <dbReference type="ARBA" id="ARBA00022640"/>
    </source>
</evidence>
<comment type="caution">
    <text evidence="19">The sequence shown here is derived from an EMBL/GenBank/DDBJ whole genome shotgun (WGS) entry which is preliminary data.</text>
</comment>
<feature type="compositionally biased region" description="Polar residues" evidence="17">
    <location>
        <begin position="40"/>
        <end position="59"/>
    </location>
</feature>
<feature type="domain" description="AIG1-type G" evidence="18">
    <location>
        <begin position="155"/>
        <end position="385"/>
    </location>
</feature>
<keyword evidence="5" id="KW-0812">Transmembrane</keyword>
<keyword evidence="10" id="KW-0460">Magnesium</keyword>
<dbReference type="Pfam" id="PF04548">
    <property type="entry name" value="AIG1"/>
    <property type="match status" value="1"/>
</dbReference>
<evidence type="ECO:0000259" key="18">
    <source>
        <dbReference type="PROSITE" id="PS51720"/>
    </source>
</evidence>
<evidence type="ECO:0000256" key="17">
    <source>
        <dbReference type="SAM" id="MobiDB-lite"/>
    </source>
</evidence>
<comment type="similarity">
    <text evidence="16">Belongs to the TRAFAC class TrmE-Era-EngA-EngB-Septin-like GTPase superfamily. AIG1/Toc34/Toc159-like paraseptin GTPase family. TOC159 subfamily.</text>
</comment>
<evidence type="ECO:0000313" key="19">
    <source>
        <dbReference type="EMBL" id="KAG0464016.1"/>
    </source>
</evidence>
<dbReference type="AlphaFoldDB" id="A0A835Q0L6"/>
<sequence>MMKSFREWLSCHSLSKSLLSASPFSFFYDEPKDGDFGSHVISSQTTHSSENQQNISLANPQPPVAEPTHRDQYNVNQGDKDPLGQVEAFQIKFLRLVHRIGQSPSNPVVSKVLYRLELASLIRAGESNLKRPGLKIDKARAIASALEESKQDDFEFSFRILVLGKTGVGKSALINSLFDEERVATNAFQPATGCIQLVAGTVKGIKVTVIDTPGLLPSNNNQLRNRRILSDIKKFIRKSPPDAVLYVERLDVLNRGYNDFPLLKLITDVFGSSIWFNTILVMTHCSSPLPEGPDGYPINHEAFVSRCADLLQYGIQQMVPTMQLVCPLLLVESHRMCMKNSKGEKVLPNGQAWVSQFLLLCTATKVLCDANSLLKFQDSLQSIRSSGKRLPSLPHLLSSLLQRHSPSTAGGVYDIELEELSDSEEDEYDQLPPIRILTKTQYQKLSRLQKKSLS</sequence>
<evidence type="ECO:0000256" key="11">
    <source>
        <dbReference type="ARBA" id="ARBA00022927"/>
    </source>
</evidence>
<evidence type="ECO:0000256" key="2">
    <source>
        <dbReference type="ARBA" id="ARBA00022448"/>
    </source>
</evidence>
<dbReference type="GO" id="GO:0045036">
    <property type="term" value="P:protein targeting to chloroplast"/>
    <property type="evidence" value="ECO:0007669"/>
    <property type="project" value="TreeGrafter"/>
</dbReference>
<evidence type="ECO:0000256" key="14">
    <source>
        <dbReference type="ARBA" id="ARBA00023136"/>
    </source>
</evidence>
<keyword evidence="13" id="KW-0342">GTP-binding</keyword>
<accession>A0A835Q0L6</accession>
<evidence type="ECO:0000256" key="10">
    <source>
        <dbReference type="ARBA" id="ARBA00022842"/>
    </source>
</evidence>
<dbReference type="GO" id="GO:0015031">
    <property type="term" value="P:protein transport"/>
    <property type="evidence" value="ECO:0007669"/>
    <property type="project" value="UniProtKB-KW"/>
</dbReference>
<evidence type="ECO:0000256" key="15">
    <source>
        <dbReference type="ARBA" id="ARBA00023766"/>
    </source>
</evidence>
<dbReference type="GO" id="GO:0016787">
    <property type="term" value="F:hydrolase activity"/>
    <property type="evidence" value="ECO:0007669"/>
    <property type="project" value="UniProtKB-KW"/>
</dbReference>
<gene>
    <name evidence="19" type="ORF">HPP92_020085</name>
</gene>
<dbReference type="Gene3D" id="3.40.50.300">
    <property type="entry name" value="P-loop containing nucleotide triphosphate hydrolases"/>
    <property type="match status" value="1"/>
</dbReference>
<keyword evidence="6" id="KW-0479">Metal-binding</keyword>
<protein>
    <recommendedName>
        <fullName evidence="18">AIG1-type G domain-containing protein</fullName>
    </recommendedName>
</protein>
<feature type="region of interest" description="Disordered" evidence="17">
    <location>
        <begin position="38"/>
        <end position="80"/>
    </location>
</feature>
<keyword evidence="9" id="KW-1002">Plastid outer membrane</keyword>
<evidence type="ECO:0000256" key="3">
    <source>
        <dbReference type="ARBA" id="ARBA00022528"/>
    </source>
</evidence>
<keyword evidence="7" id="KW-0547">Nucleotide-binding</keyword>